<protein>
    <submittedName>
        <fullName evidence="1">Uncharacterized protein</fullName>
    </submittedName>
</protein>
<evidence type="ECO:0000313" key="2">
    <source>
        <dbReference type="Proteomes" id="UP001601442"/>
    </source>
</evidence>
<dbReference type="Proteomes" id="UP001601442">
    <property type="component" value="Unassembled WGS sequence"/>
</dbReference>
<name>A0ABW6PEK2_9NOCA</name>
<reference evidence="1 2" key="1">
    <citation type="submission" date="2024-10" db="EMBL/GenBank/DDBJ databases">
        <title>The Natural Products Discovery Center: Release of the First 8490 Sequenced Strains for Exploring Actinobacteria Biosynthetic Diversity.</title>
        <authorList>
            <person name="Kalkreuter E."/>
            <person name="Kautsar S.A."/>
            <person name="Yang D."/>
            <person name="Bader C.D."/>
            <person name="Teijaro C.N."/>
            <person name="Fluegel L."/>
            <person name="Davis C.M."/>
            <person name="Simpson J.R."/>
            <person name="Lauterbach L."/>
            <person name="Steele A.D."/>
            <person name="Gui C."/>
            <person name="Meng S."/>
            <person name="Li G."/>
            <person name="Viehrig K."/>
            <person name="Ye F."/>
            <person name="Su P."/>
            <person name="Kiefer A.F."/>
            <person name="Nichols A."/>
            <person name="Cepeda A.J."/>
            <person name="Yan W."/>
            <person name="Fan B."/>
            <person name="Jiang Y."/>
            <person name="Adhikari A."/>
            <person name="Zheng C.-J."/>
            <person name="Schuster L."/>
            <person name="Cowan T.M."/>
            <person name="Smanski M.J."/>
            <person name="Chevrette M.G."/>
            <person name="De Carvalho L.P.S."/>
            <person name="Shen B."/>
        </authorList>
    </citation>
    <scope>NUCLEOTIDE SEQUENCE [LARGE SCALE GENOMIC DNA]</scope>
    <source>
        <strain evidence="1 2">NPDC004119</strain>
    </source>
</reference>
<proteinExistence type="predicted"/>
<evidence type="ECO:0000313" key="1">
    <source>
        <dbReference type="EMBL" id="MFF0501583.1"/>
    </source>
</evidence>
<keyword evidence="2" id="KW-1185">Reference proteome</keyword>
<organism evidence="1 2">
    <name type="scientific">Nocardia aobensis</name>
    <dbReference type="NCBI Taxonomy" id="257277"/>
    <lineage>
        <taxon>Bacteria</taxon>
        <taxon>Bacillati</taxon>
        <taxon>Actinomycetota</taxon>
        <taxon>Actinomycetes</taxon>
        <taxon>Mycobacteriales</taxon>
        <taxon>Nocardiaceae</taxon>
        <taxon>Nocardia</taxon>
    </lineage>
</organism>
<sequence>MKANQGKEVTLVIGVDVGGFRREKYSDRELFVIEAADLRQAQRMSYAIDREHSDSRCCKLLSIDARTSTSTGPVESIRASIRVRSLASLVHDIVAVGIADGAVVSVDADTDLLALWQTVAEDLTIHGNSVVDHVYGWTPDGWQYSCSLHDDDAAAEATDWKIDPVAVNRPDRSTSVELPLKSELISATRSS</sequence>
<dbReference type="RefSeq" id="WP_195023380.1">
    <property type="nucleotide sequence ID" value="NZ_JBIAMT010000010.1"/>
</dbReference>
<gene>
    <name evidence="1" type="ORF">ACFYU5_34670</name>
</gene>
<accession>A0ABW6PEK2</accession>
<dbReference type="EMBL" id="JBIAMT010000010">
    <property type="protein sequence ID" value="MFF0501583.1"/>
    <property type="molecule type" value="Genomic_DNA"/>
</dbReference>
<comment type="caution">
    <text evidence="1">The sequence shown here is derived from an EMBL/GenBank/DDBJ whole genome shotgun (WGS) entry which is preliminary data.</text>
</comment>